<dbReference type="RefSeq" id="WP_201094409.1">
    <property type="nucleotide sequence ID" value="NZ_CP067393.1"/>
</dbReference>
<dbReference type="KEGG" id="eaz:JHT90_03960"/>
<dbReference type="InterPro" id="IPR011652">
    <property type="entry name" value="MORN_2"/>
</dbReference>
<dbReference type="Proteomes" id="UP000595278">
    <property type="component" value="Chromosome"/>
</dbReference>
<dbReference type="Gene3D" id="3.90.930.1">
    <property type="match status" value="1"/>
</dbReference>
<evidence type="ECO:0000313" key="2">
    <source>
        <dbReference type="Proteomes" id="UP000595278"/>
    </source>
</evidence>
<reference evidence="1 2" key="1">
    <citation type="submission" date="2021-01" db="EMBL/GenBank/DDBJ databases">
        <title>Entomomonas sp. F2A isolated from a house cricket (Acheta domesticus).</title>
        <authorList>
            <person name="Spergser J."/>
            <person name="Busse H.-J."/>
        </authorList>
    </citation>
    <scope>NUCLEOTIDE SEQUENCE [LARGE SCALE GENOMIC DNA]</scope>
    <source>
        <strain evidence="1 2">F2A</strain>
    </source>
</reference>
<evidence type="ECO:0000313" key="1">
    <source>
        <dbReference type="EMBL" id="QQP86407.1"/>
    </source>
</evidence>
<protein>
    <submittedName>
        <fullName evidence="1">Toxin-antitoxin system YwqK family antitoxin</fullName>
    </submittedName>
</protein>
<dbReference type="Gene3D" id="2.20.110.10">
    <property type="entry name" value="Histone H3 K4-specific methyltransferase SET7/9 N-terminal domain"/>
    <property type="match status" value="1"/>
</dbReference>
<dbReference type="EMBL" id="CP067393">
    <property type="protein sequence ID" value="QQP86407.1"/>
    <property type="molecule type" value="Genomic_DNA"/>
</dbReference>
<proteinExistence type="predicted"/>
<organism evidence="1 2">
    <name type="scientific">Entomomonas asaccharolytica</name>
    <dbReference type="NCBI Taxonomy" id="2785331"/>
    <lineage>
        <taxon>Bacteria</taxon>
        <taxon>Pseudomonadati</taxon>
        <taxon>Pseudomonadota</taxon>
        <taxon>Gammaproteobacteria</taxon>
        <taxon>Pseudomonadales</taxon>
        <taxon>Pseudomonadaceae</taxon>
        <taxon>Entomomonas</taxon>
    </lineage>
</organism>
<dbReference type="AlphaFoldDB" id="A0A974RXR2"/>
<accession>A0A974RXR2</accession>
<dbReference type="SUPFAM" id="SSF82185">
    <property type="entry name" value="Histone H3 K4-specific methyltransferase SET7/9 N-terminal domain"/>
    <property type="match status" value="2"/>
</dbReference>
<sequence length="303" mass="35620">MFIVVFFSVSIVQAEQKEGASSIFPWQEGQIVAETDSSHDTALFNYRVYRLFLKKVADGFLVQELYKDSNNKATDPFVIEKMEDVTRIPYVYYTMPESELSITGTYTMWYENGIKMQDGNYISGKKDGLWTRWFDTGQKNAEGMYKLGKLEGLWRMWNIDGSNMNETFYKNGRLEAVLSDIKEDQKSKLSSLNGNKMDRNIWLVWDENGHLKSQVMLVNGKKEGTWVSWDDRGKREMLGYYKNDKREGVWKTFWLDDAETKRSEGNYKNGKKEGIWIFWDKYGNKIKEEHYNQGKLTNRINLQ</sequence>
<dbReference type="Pfam" id="PF07661">
    <property type="entry name" value="MORN_2"/>
    <property type="match status" value="3"/>
</dbReference>
<gene>
    <name evidence="1" type="ORF">JHT90_03960</name>
</gene>
<keyword evidence="2" id="KW-1185">Reference proteome</keyword>
<name>A0A974RXR2_9GAMM</name>